<evidence type="ECO:0000313" key="3">
    <source>
        <dbReference type="Proteomes" id="UP000601361"/>
    </source>
</evidence>
<evidence type="ECO:0000256" key="1">
    <source>
        <dbReference type="SAM" id="MobiDB-lite"/>
    </source>
</evidence>
<proteinExistence type="predicted"/>
<gene>
    <name evidence="2" type="ORF">GCM10011378_02340</name>
</gene>
<name>A0ABQ1WH37_9BACT</name>
<protein>
    <submittedName>
        <fullName evidence="2">Uncharacterized protein</fullName>
    </submittedName>
</protein>
<accession>A0ABQ1WH37</accession>
<feature type="compositionally biased region" description="Polar residues" evidence="1">
    <location>
        <begin position="232"/>
        <end position="246"/>
    </location>
</feature>
<evidence type="ECO:0000313" key="2">
    <source>
        <dbReference type="EMBL" id="GGG29192.1"/>
    </source>
</evidence>
<reference evidence="3" key="1">
    <citation type="journal article" date="2019" name="Int. J. Syst. Evol. Microbiol.">
        <title>The Global Catalogue of Microorganisms (GCM) 10K type strain sequencing project: providing services to taxonomists for standard genome sequencing and annotation.</title>
        <authorList>
            <consortium name="The Broad Institute Genomics Platform"/>
            <consortium name="The Broad Institute Genome Sequencing Center for Infectious Disease"/>
            <person name="Wu L."/>
            <person name="Ma J."/>
        </authorList>
    </citation>
    <scope>NUCLEOTIDE SEQUENCE [LARGE SCALE GENOMIC DNA]</scope>
    <source>
        <strain evidence="3">CGMCC 1.12990</strain>
    </source>
</reference>
<dbReference type="EMBL" id="BMGS01000001">
    <property type="protein sequence ID" value="GGG29192.1"/>
    <property type="molecule type" value="Genomic_DNA"/>
</dbReference>
<dbReference type="Proteomes" id="UP000601361">
    <property type="component" value="Unassembled WGS sequence"/>
</dbReference>
<comment type="caution">
    <text evidence="2">The sequence shown here is derived from an EMBL/GenBank/DDBJ whole genome shotgun (WGS) entry which is preliminary data.</text>
</comment>
<feature type="region of interest" description="Disordered" evidence="1">
    <location>
        <begin position="231"/>
        <end position="250"/>
    </location>
</feature>
<sequence>MEITCHPLFRDFMLHAEIIAGRRLKVSGALPMQLEEVQAECDKILAATPTLASLELYVENEYSAAYYAGPHYFFCYQGHDEKMRSCTEGSDEPSLALAELVKNLKHRGLISYTLPFPEPVVEEFRDEPSTRDERKKVDRELDTIAYDFKRELEAAVDSIPTPEGRAELVGAALNDFDSLEWIPGNHIGELVEQTIEDVRQFVSKLYEKLIDEVDTLSGVLGDKSKHRKILSQGLQESNAAHTNTPKGNVKETKQNAKSSKAKHAQLKGIDLTQVRKLFEGAKLSGKSKAGEWATALVALSSRGLLIGSPPEVIRWFDANDFPGTTSRETLDDLKDFTDTNQFTGSKALVFRRMLSQIEAIKRYN</sequence>
<keyword evidence="3" id="KW-1185">Reference proteome</keyword>
<dbReference type="RefSeq" id="WP_188555990.1">
    <property type="nucleotide sequence ID" value="NZ_BMGS01000001.1"/>
</dbReference>
<organism evidence="2 3">
    <name type="scientific">Hymenobacter glacieicola</name>
    <dbReference type="NCBI Taxonomy" id="1562124"/>
    <lineage>
        <taxon>Bacteria</taxon>
        <taxon>Pseudomonadati</taxon>
        <taxon>Bacteroidota</taxon>
        <taxon>Cytophagia</taxon>
        <taxon>Cytophagales</taxon>
        <taxon>Hymenobacteraceae</taxon>
        <taxon>Hymenobacter</taxon>
    </lineage>
</organism>